<reference evidence="2" key="1">
    <citation type="submission" date="2018-10" db="EMBL/GenBank/DDBJ databases">
        <title>Hidden diversity of soil giant viruses.</title>
        <authorList>
            <person name="Schulz F."/>
            <person name="Alteio L."/>
            <person name="Goudeau D."/>
            <person name="Ryan E.M."/>
            <person name="Malmstrom R.R."/>
            <person name="Blanchard J."/>
            <person name="Woyke T."/>
        </authorList>
    </citation>
    <scope>NUCLEOTIDE SEQUENCE</scope>
    <source>
        <strain evidence="2">TEV1</strain>
    </source>
</reference>
<gene>
    <name evidence="2" type="ORF">Terrestrivirus6_39</name>
</gene>
<organism evidence="2">
    <name type="scientific">Terrestrivirus sp</name>
    <dbReference type="NCBI Taxonomy" id="2487775"/>
    <lineage>
        <taxon>Viruses</taxon>
        <taxon>Varidnaviria</taxon>
        <taxon>Bamfordvirae</taxon>
        <taxon>Nucleocytoviricota</taxon>
        <taxon>Megaviricetes</taxon>
        <taxon>Imitervirales</taxon>
        <taxon>Mimiviridae</taxon>
        <taxon>Klosneuvirinae</taxon>
    </lineage>
</organism>
<sequence length="156" mass="18442">MNGFNSRQNFYPVNVTQYPTYLNVSLPKDVIIIWFPNEPAEYIIYDKNITDIYVKHNTYGLIDENIYTYEGCLNVCYSFIAYYDVNTRLITICDEESRTDDNNNKPVYKFCDYSNITLFIVFMVFLMLTILVLIATPFIIIGYTQRYKKPDYDAIN</sequence>
<feature type="transmembrane region" description="Helical" evidence="1">
    <location>
        <begin position="116"/>
        <end position="141"/>
    </location>
</feature>
<keyword evidence="1" id="KW-0812">Transmembrane</keyword>
<protein>
    <submittedName>
        <fullName evidence="2">Uncharacterized protein</fullName>
    </submittedName>
</protein>
<proteinExistence type="predicted"/>
<evidence type="ECO:0000256" key="1">
    <source>
        <dbReference type="SAM" id="Phobius"/>
    </source>
</evidence>
<dbReference type="EMBL" id="MK071984">
    <property type="protein sequence ID" value="AYV76413.1"/>
    <property type="molecule type" value="Genomic_DNA"/>
</dbReference>
<name>A0A3G4ZS39_9VIRU</name>
<keyword evidence="1" id="KW-0472">Membrane</keyword>
<evidence type="ECO:0000313" key="2">
    <source>
        <dbReference type="EMBL" id="AYV76413.1"/>
    </source>
</evidence>
<accession>A0A3G4ZS39</accession>
<keyword evidence="1" id="KW-1133">Transmembrane helix</keyword>